<dbReference type="Proteomes" id="UP000270342">
    <property type="component" value="Unassembled WGS sequence"/>
</dbReference>
<evidence type="ECO:0000259" key="2">
    <source>
        <dbReference type="Pfam" id="PF15978"/>
    </source>
</evidence>
<evidence type="ECO:0000313" key="3">
    <source>
        <dbReference type="EMBL" id="RKP58660.1"/>
    </source>
</evidence>
<feature type="compositionally biased region" description="Basic and acidic residues" evidence="1">
    <location>
        <begin position="22"/>
        <end position="31"/>
    </location>
</feature>
<dbReference type="AlphaFoldDB" id="A0A494YA98"/>
<feature type="compositionally biased region" description="Basic and acidic residues" evidence="1">
    <location>
        <begin position="188"/>
        <end position="198"/>
    </location>
</feature>
<feature type="domain" description="Transposon Tn7 transposition protein TnsD C-terminal" evidence="2">
    <location>
        <begin position="19"/>
        <end position="138"/>
    </location>
</feature>
<feature type="compositionally biased region" description="Polar residues" evidence="1">
    <location>
        <begin position="1"/>
        <end position="20"/>
    </location>
</feature>
<feature type="region of interest" description="Disordered" evidence="1">
    <location>
        <begin position="171"/>
        <end position="198"/>
    </location>
</feature>
<feature type="region of interest" description="Disordered" evidence="1">
    <location>
        <begin position="1"/>
        <end position="45"/>
    </location>
</feature>
<evidence type="ECO:0000313" key="4">
    <source>
        <dbReference type="Proteomes" id="UP000270342"/>
    </source>
</evidence>
<dbReference type="InterPro" id="IPR032750">
    <property type="entry name" value="TnsD_C"/>
</dbReference>
<reference evidence="3 4" key="1">
    <citation type="submission" date="2018-10" db="EMBL/GenBank/DDBJ databases">
        <title>Robbsia sp. DHC34, isolated from soil.</title>
        <authorList>
            <person name="Gao Z.-H."/>
            <person name="Qiu L.-H."/>
        </authorList>
    </citation>
    <scope>NUCLEOTIDE SEQUENCE [LARGE SCALE GENOMIC DNA]</scope>
    <source>
        <strain evidence="3 4">DHC34</strain>
    </source>
</reference>
<dbReference type="EMBL" id="RBZU01000001">
    <property type="protein sequence ID" value="RKP58660.1"/>
    <property type="molecule type" value="Genomic_DNA"/>
</dbReference>
<evidence type="ECO:0000256" key="1">
    <source>
        <dbReference type="SAM" id="MobiDB-lite"/>
    </source>
</evidence>
<comment type="caution">
    <text evidence="3">The sequence shown here is derived from an EMBL/GenBank/DDBJ whole genome shotgun (WGS) entry which is preliminary data.</text>
</comment>
<gene>
    <name evidence="3" type="ORF">D7S86_01575</name>
</gene>
<accession>A0A494YA98</accession>
<name>A0A494YA98_9BURK</name>
<protein>
    <recommendedName>
        <fullName evidence="2">Transposon Tn7 transposition protein TnsD C-terminal domain-containing protein</fullName>
    </recommendedName>
</protein>
<dbReference type="Pfam" id="PF15978">
    <property type="entry name" value="TnsD"/>
    <property type="match status" value="1"/>
</dbReference>
<proteinExistence type="predicted"/>
<keyword evidence="4" id="KW-1185">Reference proteome</keyword>
<organism evidence="3 4">
    <name type="scientific">Pararobbsia silviterrae</name>
    <dbReference type="NCBI Taxonomy" id="1792498"/>
    <lineage>
        <taxon>Bacteria</taxon>
        <taxon>Pseudomonadati</taxon>
        <taxon>Pseudomonadota</taxon>
        <taxon>Betaproteobacteria</taxon>
        <taxon>Burkholderiales</taxon>
        <taxon>Burkholderiaceae</taxon>
        <taxon>Pararobbsia</taxon>
    </lineage>
</organism>
<sequence>MASARGTTSRCIRTPRGQQRSIRRDEARSRLLDVAGSRPSPSPSELRHKIPTYYMWLYRNDRAWLDERMLELPRGRRAEKRRVDWIARDIALARAIRSAAQAIRASEDVPIRISLSELGRRTGRSSWLEKQRAKLPICSILLQDVLETVAEFQARRLQWWERHLRDKEGLSPAPSKLHRVAGIPTRRRASEADSFSRH</sequence>